<protein>
    <recommendedName>
        <fullName evidence="12">Fucosyltransferase</fullName>
        <ecNumber evidence="12">2.4.1.-</ecNumber>
    </recommendedName>
</protein>
<evidence type="ECO:0000256" key="3">
    <source>
        <dbReference type="ARBA" id="ARBA00008919"/>
    </source>
</evidence>
<evidence type="ECO:0000259" key="13">
    <source>
        <dbReference type="Pfam" id="PF00852"/>
    </source>
</evidence>
<dbReference type="EMBL" id="JAWDGP010006466">
    <property type="protein sequence ID" value="KAK3740570.1"/>
    <property type="molecule type" value="Genomic_DNA"/>
</dbReference>
<dbReference type="Pfam" id="PF00852">
    <property type="entry name" value="Glyco_transf_10"/>
    <property type="match status" value="1"/>
</dbReference>
<evidence type="ECO:0000313" key="15">
    <source>
        <dbReference type="EMBL" id="KAK3740570.1"/>
    </source>
</evidence>
<evidence type="ECO:0000256" key="9">
    <source>
        <dbReference type="ARBA" id="ARBA00023034"/>
    </source>
</evidence>
<feature type="domain" description="Fucosyltransferase N-terminal" evidence="14">
    <location>
        <begin position="173"/>
        <end position="261"/>
    </location>
</feature>
<dbReference type="PANTHER" id="PTHR48438:SF1">
    <property type="entry name" value="ALPHA-(1,3)-FUCOSYLTRANSFERASE C-RELATED"/>
    <property type="match status" value="1"/>
</dbReference>
<gene>
    <name evidence="15" type="ORF">RRG08_003347</name>
</gene>
<name>A0AAE0YC45_9GAST</name>
<reference evidence="15" key="1">
    <citation type="journal article" date="2023" name="G3 (Bethesda)">
        <title>A reference genome for the long-term kleptoplast-retaining sea slug Elysia crispata morphotype clarki.</title>
        <authorList>
            <person name="Eastman K.E."/>
            <person name="Pendleton A.L."/>
            <person name="Shaikh M.A."/>
            <person name="Suttiyut T."/>
            <person name="Ogas R."/>
            <person name="Tomko P."/>
            <person name="Gavelis G."/>
            <person name="Widhalm J.R."/>
            <person name="Wisecaver J.H."/>
        </authorList>
    </citation>
    <scope>NUCLEOTIDE SEQUENCE</scope>
    <source>
        <strain evidence="15">ECLA1</strain>
    </source>
</reference>
<keyword evidence="7" id="KW-0735">Signal-anchor</keyword>
<evidence type="ECO:0000256" key="4">
    <source>
        <dbReference type="ARBA" id="ARBA00022676"/>
    </source>
</evidence>
<dbReference type="InterPro" id="IPR038577">
    <property type="entry name" value="GT10-like_C_sf"/>
</dbReference>
<evidence type="ECO:0000259" key="14">
    <source>
        <dbReference type="Pfam" id="PF17039"/>
    </source>
</evidence>
<keyword evidence="5 12" id="KW-0808">Transferase</keyword>
<dbReference type="FunFam" id="3.40.50.11660:FF:000004">
    <property type="entry name" value="Glycoprotein 3-alpha-L-fucosyltransferase A"/>
    <property type="match status" value="1"/>
</dbReference>
<dbReference type="InterPro" id="IPR055270">
    <property type="entry name" value="Glyco_tran_10_C"/>
</dbReference>
<evidence type="ECO:0000256" key="8">
    <source>
        <dbReference type="ARBA" id="ARBA00022989"/>
    </source>
</evidence>
<dbReference type="GO" id="GO:0000139">
    <property type="term" value="C:Golgi membrane"/>
    <property type="evidence" value="ECO:0007669"/>
    <property type="project" value="UniProtKB-SubCell"/>
</dbReference>
<organism evidence="15 16">
    <name type="scientific">Elysia crispata</name>
    <name type="common">lettuce slug</name>
    <dbReference type="NCBI Taxonomy" id="231223"/>
    <lineage>
        <taxon>Eukaryota</taxon>
        <taxon>Metazoa</taxon>
        <taxon>Spiralia</taxon>
        <taxon>Lophotrochozoa</taxon>
        <taxon>Mollusca</taxon>
        <taxon>Gastropoda</taxon>
        <taxon>Heterobranchia</taxon>
        <taxon>Euthyneura</taxon>
        <taxon>Panpulmonata</taxon>
        <taxon>Sacoglossa</taxon>
        <taxon>Placobranchoidea</taxon>
        <taxon>Plakobranchidae</taxon>
        <taxon>Elysia</taxon>
    </lineage>
</organism>
<keyword evidence="10 12" id="KW-0472">Membrane</keyword>
<feature type="transmembrane region" description="Helical" evidence="12">
    <location>
        <begin position="20"/>
        <end position="38"/>
    </location>
</feature>
<evidence type="ECO:0000256" key="5">
    <source>
        <dbReference type="ARBA" id="ARBA00022679"/>
    </source>
</evidence>
<keyword evidence="11" id="KW-0325">Glycoprotein</keyword>
<sequence length="467" mass="52284">MTDSSGKVESTGWLPRKKVILTALLLVTVSGVLVLSTYTDLGRVSIATSSGRKWVSKMLASPGQGVVSTQLYPAATEGNCSDINRTVASRVCPVGKPQPSQALPQRSPLGPGQTYASFDNATVIQCSGDSPFVFCGGRPAMRTPAEKVADAARHRPWKIADVRRAKWQAETRFDNCRYSNCVNVGNRPGPDTDVVHVYGVGLNGGFPRPVRHPNQMWLYSVWESPHHTHADFLSNERSPWNSVFNLTMSYRVDSDVFVPYGFLAFEPTPMEKRPNYYEIAKGKTRSVAWFVSNCRTPSKRQDYVRQLKKYIDVDVYGACGTPCAKVNGKCTKELPTTYKFYLSFENSVCTDYISEKLYKIYTPGMHVIPVTRGGTAYARYFPENTFIDAAEFASPRQLADHLKSLGSDLQLYSQMLEVKDQYRWFGGLGSMWCNLCEVLNTKHVGQKTYNMKKWFGDGHCKQPRDIG</sequence>
<evidence type="ECO:0000256" key="2">
    <source>
        <dbReference type="ARBA" id="ARBA00004922"/>
    </source>
</evidence>
<dbReference type="EC" id="2.4.1.-" evidence="12"/>
<dbReference type="InterPro" id="IPR031481">
    <property type="entry name" value="Glyco_tran_10_N"/>
</dbReference>
<feature type="domain" description="Fucosyltransferase C-terminal" evidence="13">
    <location>
        <begin position="281"/>
        <end position="452"/>
    </location>
</feature>
<dbReference type="PANTHER" id="PTHR48438">
    <property type="entry name" value="ALPHA-(1,3)-FUCOSYLTRANSFERASE C-RELATED"/>
    <property type="match status" value="1"/>
</dbReference>
<dbReference type="SUPFAM" id="SSF53756">
    <property type="entry name" value="UDP-Glycosyltransferase/glycogen phosphorylase"/>
    <property type="match status" value="1"/>
</dbReference>
<proteinExistence type="inferred from homology"/>
<dbReference type="InterPro" id="IPR001503">
    <property type="entry name" value="Glyco_trans_10"/>
</dbReference>
<keyword evidence="8 12" id="KW-1133">Transmembrane helix</keyword>
<keyword evidence="6 12" id="KW-0812">Transmembrane</keyword>
<dbReference type="AlphaFoldDB" id="A0AAE0YC45"/>
<evidence type="ECO:0000256" key="1">
    <source>
        <dbReference type="ARBA" id="ARBA00004323"/>
    </source>
</evidence>
<evidence type="ECO:0000256" key="10">
    <source>
        <dbReference type="ARBA" id="ARBA00023136"/>
    </source>
</evidence>
<evidence type="ECO:0000256" key="11">
    <source>
        <dbReference type="ARBA" id="ARBA00023180"/>
    </source>
</evidence>
<keyword evidence="16" id="KW-1185">Reference proteome</keyword>
<comment type="pathway">
    <text evidence="2">Protein modification; protein glycosylation.</text>
</comment>
<keyword evidence="4 12" id="KW-0328">Glycosyltransferase</keyword>
<comment type="caution">
    <text evidence="15">The sequence shown here is derived from an EMBL/GenBank/DDBJ whole genome shotgun (WGS) entry which is preliminary data.</text>
</comment>
<evidence type="ECO:0000313" key="16">
    <source>
        <dbReference type="Proteomes" id="UP001283361"/>
    </source>
</evidence>
<dbReference type="GO" id="GO:0032580">
    <property type="term" value="C:Golgi cisterna membrane"/>
    <property type="evidence" value="ECO:0007669"/>
    <property type="project" value="UniProtKB-SubCell"/>
</dbReference>
<comment type="subcellular location">
    <subcellularLocation>
        <location evidence="1">Golgi apparatus membrane</location>
        <topology evidence="1">Single-pass type II membrane protein</topology>
    </subcellularLocation>
    <subcellularLocation>
        <location evidence="12">Golgi apparatus</location>
        <location evidence="12">Golgi stack membrane</location>
        <topology evidence="12">Single-pass type II membrane protein</topology>
    </subcellularLocation>
</comment>
<evidence type="ECO:0000256" key="7">
    <source>
        <dbReference type="ARBA" id="ARBA00022968"/>
    </source>
</evidence>
<comment type="similarity">
    <text evidence="3 12">Belongs to the glycosyltransferase 10 family.</text>
</comment>
<evidence type="ECO:0000256" key="12">
    <source>
        <dbReference type="RuleBase" id="RU003832"/>
    </source>
</evidence>
<dbReference type="Pfam" id="PF17039">
    <property type="entry name" value="Glyco_tran_10_N"/>
    <property type="match status" value="1"/>
</dbReference>
<keyword evidence="9 12" id="KW-0333">Golgi apparatus</keyword>
<evidence type="ECO:0000256" key="6">
    <source>
        <dbReference type="ARBA" id="ARBA00022692"/>
    </source>
</evidence>
<dbReference type="Gene3D" id="3.40.50.11660">
    <property type="entry name" value="Glycosyl transferase family 10, C-terminal domain"/>
    <property type="match status" value="1"/>
</dbReference>
<dbReference type="Proteomes" id="UP001283361">
    <property type="component" value="Unassembled WGS sequence"/>
</dbReference>
<dbReference type="GO" id="GO:0008417">
    <property type="term" value="F:fucosyltransferase activity"/>
    <property type="evidence" value="ECO:0007669"/>
    <property type="project" value="InterPro"/>
</dbReference>
<accession>A0AAE0YC45</accession>